<reference evidence="2 3" key="1">
    <citation type="submission" date="2021-06" db="EMBL/GenBank/DDBJ databases">
        <title>Gemonas diversity in paddy soil.</title>
        <authorList>
            <person name="Liu G."/>
        </authorList>
    </citation>
    <scope>NUCLEOTIDE SEQUENCE [LARGE SCALE GENOMIC DNA]</scope>
    <source>
        <strain evidence="2 3">RG29</strain>
    </source>
</reference>
<sequence length="1034" mass="107983">MTYDQTNGKYISAYFGQTATSANPNLASLTNETQAYIPFPFSGLDGLKQSADLTALGNMNDCAECHVGGGGMEYIPKYIANGSIGSPLGTYAAGVVGGPLSGGAYPGSAAPDPANRVPLRSAGLLDTVYTAFNYLIDVFGPKGDGKGATYEPKYNNFAQSGVLEMDCLACHQQGYNWEARKHAVRALGFDASRVTGAGFGTYSTGSTPSTTVTYDLSKLVAAEGGGYKLSATEGAKILGVPASENCASCHAATQKEKYQVEWKKRGDYWGASEVHGNIGCMGCHERNTLTATGEIDKTTVGTSGIANNAAANKKLGLCDPAKGGDSGYDAQWNAMDKVAFKNCADCHLSTAGNGKTYGAPNPTAAHAAKGLTAIVAQKQFNASGQLVSNGVANASHLDIIDCTVCHSRKTDVQLPLYDANGVFRSYTSFHITGGAMVDGTGKDEEGRLATHDTVNVEREMYDNYSLYWNNGKLFLGSFLTSFFWRDMNTMLDANKDGRGPGLDPILPTHIARINVANSDRNSLTHDGVVTGDEIAGHISTITAQLPAMIGNPTEPPIIKLSALAVPFKWTHNVSPAAEALGQSCADCHSASSTFLNKKVVVSPKTNFTYNAGQLVNYAKVNGSTQPTDMHPNVVNKAGNRSVAVPIFTPTAAGNLSDDTQAVQRAAMIYEGTFTNINTGFSTTAITGSTRPAVGVANSPWYDATNKSTGTAGWVTKLDVKETATGTVKSYTFANTDNTMTNVAALVAHMNSVGFANNSHGYGFTITDGGSEQLVITPAAGYEVRVNPQTDVGPLGLSGALYAAQKLKGVNNLEYVGRGDWLTYFNNITAAGTGIGIDPVADIATVAGQAANGGSQIITVTQGATVNLVAADAASAGSFTYSWLLNSGASLPAGKSISYSFPTTGLFTLTLNVVDEEGKFSTVNQQVNVVAADPVTVGTITVDAAKATTIPLTISGPYTSVTFAWGDGSASTTSTDTSGSISKSHTYARYAKYAVADADPNTAGNQAGYKWTTNIRVYNGSTLVSSKNVAVYNLQ</sequence>
<dbReference type="CDD" id="cd00146">
    <property type="entry name" value="PKD"/>
    <property type="match status" value="1"/>
</dbReference>
<dbReference type="Proteomes" id="UP000683493">
    <property type="component" value="Chromosome"/>
</dbReference>
<name>A0ABX8JDD9_9BACT</name>
<protein>
    <recommendedName>
        <fullName evidence="1">PKD domain-containing protein</fullName>
    </recommendedName>
</protein>
<dbReference type="Pfam" id="PF00801">
    <property type="entry name" value="PKD"/>
    <property type="match status" value="1"/>
</dbReference>
<evidence type="ECO:0000313" key="3">
    <source>
        <dbReference type="Proteomes" id="UP000683493"/>
    </source>
</evidence>
<evidence type="ECO:0000313" key="2">
    <source>
        <dbReference type="EMBL" id="QWV96413.1"/>
    </source>
</evidence>
<organism evidence="2 3">
    <name type="scientific">Geomonas diazotrophica</name>
    <dbReference type="NCBI Taxonomy" id="2843197"/>
    <lineage>
        <taxon>Bacteria</taxon>
        <taxon>Pseudomonadati</taxon>
        <taxon>Thermodesulfobacteriota</taxon>
        <taxon>Desulfuromonadia</taxon>
        <taxon>Geobacterales</taxon>
        <taxon>Geobacteraceae</taxon>
        <taxon>Geomonas</taxon>
    </lineage>
</organism>
<feature type="domain" description="PKD" evidence="1">
    <location>
        <begin position="871"/>
        <end position="928"/>
    </location>
</feature>
<proteinExistence type="predicted"/>
<evidence type="ECO:0000259" key="1">
    <source>
        <dbReference type="PROSITE" id="PS50093"/>
    </source>
</evidence>
<gene>
    <name evidence="2" type="ORF">KP005_13660</name>
</gene>
<dbReference type="PROSITE" id="PS50093">
    <property type="entry name" value="PKD"/>
    <property type="match status" value="1"/>
</dbReference>
<dbReference type="InterPro" id="IPR000601">
    <property type="entry name" value="PKD_dom"/>
</dbReference>
<accession>A0ABX8JDD9</accession>
<dbReference type="EMBL" id="CP076724">
    <property type="protein sequence ID" value="QWV96413.1"/>
    <property type="molecule type" value="Genomic_DNA"/>
</dbReference>
<keyword evidence="3" id="KW-1185">Reference proteome</keyword>